<reference evidence="1 2" key="1">
    <citation type="submission" date="2017-04" db="EMBL/GenBank/DDBJ databases">
        <authorList>
            <person name="Afonso C.L."/>
            <person name="Miller P.J."/>
            <person name="Scott M.A."/>
            <person name="Spackman E."/>
            <person name="Goraichik I."/>
            <person name="Dimitrov K.M."/>
            <person name="Suarez D.L."/>
            <person name="Swayne D.E."/>
        </authorList>
    </citation>
    <scope>NUCLEOTIDE SEQUENCE [LARGE SCALE GENOMIC DNA]</scope>
    <source>
        <strain evidence="1 2">KR-140</strain>
    </source>
</reference>
<protein>
    <submittedName>
        <fullName evidence="1">Uncharacterized protein</fullName>
    </submittedName>
</protein>
<keyword evidence="2" id="KW-1185">Reference proteome</keyword>
<accession>A0A1W1UKI5</accession>
<name>A0A1W1UKI5_9DEIO</name>
<dbReference type="Proteomes" id="UP000192582">
    <property type="component" value="Unassembled WGS sequence"/>
</dbReference>
<evidence type="ECO:0000313" key="1">
    <source>
        <dbReference type="EMBL" id="SMB81590.1"/>
    </source>
</evidence>
<gene>
    <name evidence="1" type="ORF">SAMN00790413_04633</name>
</gene>
<proteinExistence type="predicted"/>
<dbReference type="AlphaFoldDB" id="A0A1W1UKI5"/>
<evidence type="ECO:0000313" key="2">
    <source>
        <dbReference type="Proteomes" id="UP000192582"/>
    </source>
</evidence>
<dbReference type="EMBL" id="FWWU01000005">
    <property type="protein sequence ID" value="SMB81590.1"/>
    <property type="molecule type" value="Genomic_DNA"/>
</dbReference>
<organism evidence="1 2">
    <name type="scientific">Deinococcus hopiensis KR-140</name>
    <dbReference type="NCBI Taxonomy" id="695939"/>
    <lineage>
        <taxon>Bacteria</taxon>
        <taxon>Thermotogati</taxon>
        <taxon>Deinococcota</taxon>
        <taxon>Deinococci</taxon>
        <taxon>Deinococcales</taxon>
        <taxon>Deinococcaceae</taxon>
        <taxon>Deinococcus</taxon>
    </lineage>
</organism>
<sequence length="234" mass="25683">MSRAGKTPGRGYTRTHLSLRPLSSNAGYDRWTVYELTHQGRVVGVRRKARFQDDFFFAPEANMITALSRTVLGVVLPANATQTSVNSAMRGSIDPAKTTYFASSLLVEAFTRGVGNTGQFNLILTNQAERTGLRAIDPPRVTFTPQQKQAVISKLTTTLAAFYRAAPDCPADVFRSKGAVAFPLGNGMSEDRVRQAVESLGFVYMLGTHWKENFPGNFLYVALHPNGRKVCVGF</sequence>